<reference evidence="1 2" key="1">
    <citation type="submission" date="2020-01" db="EMBL/GenBank/DDBJ databases">
        <authorList>
            <person name="Kim M."/>
        </authorList>
    </citation>
    <scope>NUCLEOTIDE SEQUENCE [LARGE SCALE GENOMIC DNA]</scope>
    <source>
        <strain evidence="1 2">BT10</strain>
    </source>
</reference>
<dbReference type="Proteomes" id="UP000464214">
    <property type="component" value="Chromosome"/>
</dbReference>
<dbReference type="KEGG" id="nib:GU926_08315"/>
<proteinExistence type="predicted"/>
<gene>
    <name evidence="1" type="ORF">GU926_08315</name>
</gene>
<name>A0A6P1NWL3_9BACT</name>
<evidence type="ECO:0000313" key="2">
    <source>
        <dbReference type="Proteomes" id="UP000464214"/>
    </source>
</evidence>
<evidence type="ECO:0000313" key="1">
    <source>
        <dbReference type="EMBL" id="QHL87440.1"/>
    </source>
</evidence>
<sequence>MITQNRRIETKTALLNWHKLVQRLNAAQPTIERKRLVKGEEVTYYTKKKLIPGNLEATGVRLILDYAAAYHKAIKVPVVAMAITEEGTLPSLSMNCVTLASRRTLSDRAIRSHLNVLKSAEVGLVTGYKFHGTYANFELWISPEILWNAHETAPPTAEEPPAETTHIAHPARFIKNNLPLNVSCRTQDTLKDKISSVDKGEAMPQPGLLREAAGNTCDTTGNIGPQLAPVSGEKATDSPVAGQAACVATTGGAAAPKKALAPRFEEMIIQFWVYAHKMLYPESTFSPEQHKMAKNAIYTGIYRGFKNAQMTAKDWETYHEELMERIDIAAAYFRKNPDKYPPAPFPLFGLGSGYFDFENERGFKKTHEWLVNRDVWKLQYQVENALRQARTEWTQYKKGKAPKRLQAKSPLELFRFHEAKIKPLGKDALNRFYAQHAIPQNQNV</sequence>
<accession>A0A6P1NWL3</accession>
<organism evidence="1 2">
    <name type="scientific">Nibribacter ruber</name>
    <dbReference type="NCBI Taxonomy" id="2698458"/>
    <lineage>
        <taxon>Bacteria</taxon>
        <taxon>Pseudomonadati</taxon>
        <taxon>Bacteroidota</taxon>
        <taxon>Cytophagia</taxon>
        <taxon>Cytophagales</taxon>
        <taxon>Hymenobacteraceae</taxon>
        <taxon>Nibribacter</taxon>
    </lineage>
</organism>
<dbReference type="RefSeq" id="WP_160690841.1">
    <property type="nucleotide sequence ID" value="NZ_CP047897.1"/>
</dbReference>
<dbReference type="EMBL" id="CP047897">
    <property type="protein sequence ID" value="QHL87440.1"/>
    <property type="molecule type" value="Genomic_DNA"/>
</dbReference>
<protein>
    <submittedName>
        <fullName evidence="1">Uncharacterized protein</fullName>
    </submittedName>
</protein>
<dbReference type="AlphaFoldDB" id="A0A6P1NWL3"/>
<keyword evidence="2" id="KW-1185">Reference proteome</keyword>